<dbReference type="Proteomes" id="UP000648182">
    <property type="component" value="Unassembled WGS sequence"/>
</dbReference>
<dbReference type="Pfam" id="PF00903">
    <property type="entry name" value="Glyoxalase"/>
    <property type="match status" value="1"/>
</dbReference>
<dbReference type="InterPro" id="IPR037523">
    <property type="entry name" value="VOC_core"/>
</dbReference>
<proteinExistence type="predicted"/>
<evidence type="ECO:0000313" key="3">
    <source>
        <dbReference type="Proteomes" id="UP000648182"/>
    </source>
</evidence>
<dbReference type="InterPro" id="IPR029068">
    <property type="entry name" value="Glyas_Bleomycin-R_OHBP_Dase"/>
</dbReference>
<name>A0ABR8VJT2_9BACI</name>
<dbReference type="PANTHER" id="PTHR36113">
    <property type="entry name" value="LYASE, PUTATIVE-RELATED-RELATED"/>
    <property type="match status" value="1"/>
</dbReference>
<evidence type="ECO:0000313" key="2">
    <source>
        <dbReference type="EMBL" id="MBD8005018.1"/>
    </source>
</evidence>
<evidence type="ECO:0000259" key="1">
    <source>
        <dbReference type="PROSITE" id="PS51819"/>
    </source>
</evidence>
<feature type="domain" description="VOC" evidence="1">
    <location>
        <begin position="1"/>
        <end position="91"/>
    </location>
</feature>
<dbReference type="InterPro" id="IPR004360">
    <property type="entry name" value="Glyas_Fos-R_dOase_dom"/>
</dbReference>
<dbReference type="InterPro" id="IPR051332">
    <property type="entry name" value="Fosfomycin_Res_Enzymes"/>
</dbReference>
<dbReference type="PANTHER" id="PTHR36113:SF3">
    <property type="entry name" value="SLL5075 PROTEIN"/>
    <property type="match status" value="1"/>
</dbReference>
<sequence length="101" mass="11916">MCDLKFNIWVHRDKRTYYYSNGAIISLTKGRQVRYPGTFHIGFILDNEKKVNEIYQRLKENGFDVNPPQRLHAWTFYVKAPGGFKVEVLCRSKRVEENMGS</sequence>
<comment type="caution">
    <text evidence="2">The sequence shown here is derived from an EMBL/GenBank/DDBJ whole genome shotgun (WGS) entry which is preliminary data.</text>
</comment>
<reference evidence="2 3" key="1">
    <citation type="submission" date="2020-08" db="EMBL/GenBank/DDBJ databases">
        <title>A Genomic Blueprint of the Chicken Gut Microbiome.</title>
        <authorList>
            <person name="Gilroy R."/>
            <person name="Ravi A."/>
            <person name="Getino M."/>
            <person name="Pursley I."/>
            <person name="Horton D.L."/>
            <person name="Alikhan N.-F."/>
            <person name="Baker D."/>
            <person name="Gharbi K."/>
            <person name="Hall N."/>
            <person name="Watson M."/>
            <person name="Adriaenssens E.M."/>
            <person name="Foster-Nyarko E."/>
            <person name="Jarju S."/>
            <person name="Secka A."/>
            <person name="Antonio M."/>
            <person name="Oren A."/>
            <person name="Chaudhuri R."/>
            <person name="La Ragione R.M."/>
            <person name="Hildebrand F."/>
            <person name="Pallen M.J."/>
        </authorList>
    </citation>
    <scope>NUCLEOTIDE SEQUENCE [LARGE SCALE GENOMIC DNA]</scope>
    <source>
        <strain evidence="2 3">Sa1BUA2</strain>
    </source>
</reference>
<dbReference type="PROSITE" id="PS51819">
    <property type="entry name" value="VOC"/>
    <property type="match status" value="1"/>
</dbReference>
<dbReference type="SUPFAM" id="SSF54593">
    <property type="entry name" value="Glyoxalase/Bleomycin resistance protein/Dihydroxybiphenyl dioxygenase"/>
    <property type="match status" value="1"/>
</dbReference>
<gene>
    <name evidence="2" type="ORF">H9631_07985</name>
</gene>
<dbReference type="CDD" id="cd06587">
    <property type="entry name" value="VOC"/>
    <property type="match status" value="1"/>
</dbReference>
<accession>A0ABR8VJT2</accession>
<protein>
    <submittedName>
        <fullName evidence="2">VOC family protein</fullName>
    </submittedName>
</protein>
<keyword evidence="3" id="KW-1185">Reference proteome</keyword>
<dbReference type="Gene3D" id="3.10.180.10">
    <property type="entry name" value="2,3-Dihydroxybiphenyl 1,2-Dioxygenase, domain 1"/>
    <property type="match status" value="1"/>
</dbReference>
<organism evidence="2 3">
    <name type="scientific">Bacillus norwichensis</name>
    <dbReference type="NCBI Taxonomy" id="2762217"/>
    <lineage>
        <taxon>Bacteria</taxon>
        <taxon>Bacillati</taxon>
        <taxon>Bacillota</taxon>
        <taxon>Bacilli</taxon>
        <taxon>Bacillales</taxon>
        <taxon>Bacillaceae</taxon>
        <taxon>Bacillus</taxon>
    </lineage>
</organism>
<dbReference type="EMBL" id="JACSPV010000010">
    <property type="protein sequence ID" value="MBD8005018.1"/>
    <property type="molecule type" value="Genomic_DNA"/>
</dbReference>